<evidence type="ECO:0000256" key="3">
    <source>
        <dbReference type="SAM" id="SignalP"/>
    </source>
</evidence>
<evidence type="ECO:0000256" key="1">
    <source>
        <dbReference type="ARBA" id="ARBA00022729"/>
    </source>
</evidence>
<dbReference type="AlphaFoldDB" id="A0A2N9G1B2"/>
<dbReference type="InterPro" id="IPR008502">
    <property type="entry name" value="Prolamin-like"/>
</dbReference>
<evidence type="ECO:0000256" key="2">
    <source>
        <dbReference type="SAM" id="MobiDB-lite"/>
    </source>
</evidence>
<feature type="region of interest" description="Disordered" evidence="2">
    <location>
        <begin position="110"/>
        <end position="148"/>
    </location>
</feature>
<protein>
    <recommendedName>
        <fullName evidence="4">Prolamin-like domain-containing protein</fullName>
    </recommendedName>
</protein>
<dbReference type="EMBL" id="OIVN01001358">
    <property type="protein sequence ID" value="SPC93079.1"/>
    <property type="molecule type" value="Genomic_DNA"/>
</dbReference>
<name>A0A2N9G1B2_FAGSY</name>
<sequence>MEDTICAILVLLICSTTSFTLSQAQFLDIGNILKCFSGNVDISCMPQITQSASDGQISVSPGCCKAILDFDEDCASSAFAPIPFFYPLLKSHCIKKTKPTPACQCSSSLTPSPTSLKNPPPSQKSPPSIPETTTLPIHIPPPRPQEPLPFDLKPVPLPNVVVGDHVGNGCWQGSGSNKLCWTSKGHNVCCNLSRNKGQNCSGGREYDNYVEFCCMYFKDGSKKCYLVTPYYSY</sequence>
<accession>A0A2N9G1B2</accession>
<reference evidence="5" key="1">
    <citation type="submission" date="2018-02" db="EMBL/GenBank/DDBJ databases">
        <authorList>
            <person name="Cohen D.B."/>
            <person name="Kent A.D."/>
        </authorList>
    </citation>
    <scope>NUCLEOTIDE SEQUENCE</scope>
</reference>
<evidence type="ECO:0000259" key="4">
    <source>
        <dbReference type="Pfam" id="PF05617"/>
    </source>
</evidence>
<evidence type="ECO:0000313" key="5">
    <source>
        <dbReference type="EMBL" id="SPC93079.1"/>
    </source>
</evidence>
<gene>
    <name evidence="5" type="ORF">FSB_LOCUS20961</name>
</gene>
<feature type="signal peptide" evidence="3">
    <location>
        <begin position="1"/>
        <end position="24"/>
    </location>
</feature>
<keyword evidence="1 3" id="KW-0732">Signal</keyword>
<proteinExistence type="predicted"/>
<feature type="domain" description="Prolamin-like" evidence="4">
    <location>
        <begin position="42"/>
        <end position="93"/>
    </location>
</feature>
<organism evidence="5">
    <name type="scientific">Fagus sylvatica</name>
    <name type="common">Beechnut</name>
    <dbReference type="NCBI Taxonomy" id="28930"/>
    <lineage>
        <taxon>Eukaryota</taxon>
        <taxon>Viridiplantae</taxon>
        <taxon>Streptophyta</taxon>
        <taxon>Embryophyta</taxon>
        <taxon>Tracheophyta</taxon>
        <taxon>Spermatophyta</taxon>
        <taxon>Magnoliopsida</taxon>
        <taxon>eudicotyledons</taxon>
        <taxon>Gunneridae</taxon>
        <taxon>Pentapetalae</taxon>
        <taxon>rosids</taxon>
        <taxon>fabids</taxon>
        <taxon>Fagales</taxon>
        <taxon>Fagaceae</taxon>
        <taxon>Fagus</taxon>
    </lineage>
</organism>
<feature type="compositionally biased region" description="Pro residues" evidence="2">
    <location>
        <begin position="118"/>
        <end position="129"/>
    </location>
</feature>
<dbReference type="Pfam" id="PF05617">
    <property type="entry name" value="Prolamin_like"/>
    <property type="match status" value="1"/>
</dbReference>
<feature type="chain" id="PRO_5014841494" description="Prolamin-like domain-containing protein" evidence="3">
    <location>
        <begin position="25"/>
        <end position="233"/>
    </location>
</feature>
<feature type="compositionally biased region" description="Pro residues" evidence="2">
    <location>
        <begin position="138"/>
        <end position="147"/>
    </location>
</feature>